<dbReference type="Gene3D" id="3.40.50.1820">
    <property type="entry name" value="alpha/beta hydrolase"/>
    <property type="match status" value="1"/>
</dbReference>
<dbReference type="InterPro" id="IPR000073">
    <property type="entry name" value="AB_hydrolase_1"/>
</dbReference>
<dbReference type="PANTHER" id="PTHR43798">
    <property type="entry name" value="MONOACYLGLYCEROL LIPASE"/>
    <property type="match status" value="1"/>
</dbReference>
<dbReference type="Proteomes" id="UP001596509">
    <property type="component" value="Unassembled WGS sequence"/>
</dbReference>
<keyword evidence="4" id="KW-1185">Reference proteome</keyword>
<proteinExistence type="predicted"/>
<dbReference type="EMBL" id="JBHTCK010000007">
    <property type="protein sequence ID" value="MFC7353622.1"/>
    <property type="molecule type" value="Genomic_DNA"/>
</dbReference>
<protein>
    <submittedName>
        <fullName evidence="3">Alpha/beta fold hydrolase</fullName>
    </submittedName>
</protein>
<evidence type="ECO:0000259" key="2">
    <source>
        <dbReference type="Pfam" id="PF12697"/>
    </source>
</evidence>
<dbReference type="InterPro" id="IPR050266">
    <property type="entry name" value="AB_hydrolase_sf"/>
</dbReference>
<dbReference type="Pfam" id="PF12697">
    <property type="entry name" value="Abhydrolase_6"/>
    <property type="match status" value="1"/>
</dbReference>
<comment type="caution">
    <text evidence="3">The sequence shown here is derived from an EMBL/GenBank/DDBJ whole genome shotgun (WGS) entry which is preliminary data.</text>
</comment>
<keyword evidence="1 3" id="KW-0378">Hydrolase</keyword>
<sequence length="304" mass="32221">MVLLGARLRAAASAAENRWLGRDGPCNGLGMPSENNLPESCGATASLESFDGTAISYRQLGSGPPVVLVHGSGGGLHSWQPVAEHLSARFELWMPARRGYAPSGPGRLPKRFADEVGDLEALIAEIGRPVDLVGMSYGATVALHAVASGLPVRSLVLWEPPLYAAGEELTPVLDEFVALSANGDRRQADRLLAEKVARVPAALLDLIDAGEPADDEPDDALGWHRDLESLAADSADVGRWSTVTVPTLLMRGADTWQPMPETLDRLASALPHVTCTTFPGQMHFAPSVVPEAVAAEIARFLSRS</sequence>
<gene>
    <name evidence="3" type="ORF">ACFQW9_23535</name>
</gene>
<feature type="domain" description="AB hydrolase-1" evidence="2">
    <location>
        <begin position="66"/>
        <end position="295"/>
    </location>
</feature>
<dbReference type="GO" id="GO:0016787">
    <property type="term" value="F:hydrolase activity"/>
    <property type="evidence" value="ECO:0007669"/>
    <property type="project" value="UniProtKB-KW"/>
</dbReference>
<dbReference type="RefSeq" id="WP_319286279.1">
    <property type="nucleotide sequence ID" value="NZ_JBHTCK010000007.1"/>
</dbReference>
<name>A0ABW2MHD9_9ACTN</name>
<dbReference type="InterPro" id="IPR029058">
    <property type="entry name" value="AB_hydrolase_fold"/>
</dbReference>
<evidence type="ECO:0000313" key="4">
    <source>
        <dbReference type="Proteomes" id="UP001596509"/>
    </source>
</evidence>
<evidence type="ECO:0000256" key="1">
    <source>
        <dbReference type="ARBA" id="ARBA00022801"/>
    </source>
</evidence>
<evidence type="ECO:0000313" key="3">
    <source>
        <dbReference type="EMBL" id="MFC7353622.1"/>
    </source>
</evidence>
<reference evidence="4" key="1">
    <citation type="journal article" date="2019" name="Int. J. Syst. Evol. Microbiol.">
        <title>The Global Catalogue of Microorganisms (GCM) 10K type strain sequencing project: providing services to taxonomists for standard genome sequencing and annotation.</title>
        <authorList>
            <consortium name="The Broad Institute Genomics Platform"/>
            <consortium name="The Broad Institute Genome Sequencing Center for Infectious Disease"/>
            <person name="Wu L."/>
            <person name="Ma J."/>
        </authorList>
    </citation>
    <scope>NUCLEOTIDE SEQUENCE [LARGE SCALE GENOMIC DNA]</scope>
    <source>
        <strain evidence="4">ICMP 19430</strain>
    </source>
</reference>
<accession>A0ABW2MHD9</accession>
<organism evidence="3 4">
    <name type="scientific">Streptomyces caviscabies</name>
    <dbReference type="NCBI Taxonomy" id="90079"/>
    <lineage>
        <taxon>Bacteria</taxon>
        <taxon>Bacillati</taxon>
        <taxon>Actinomycetota</taxon>
        <taxon>Actinomycetes</taxon>
        <taxon>Kitasatosporales</taxon>
        <taxon>Streptomycetaceae</taxon>
        <taxon>Streptomyces</taxon>
    </lineage>
</organism>
<dbReference type="SUPFAM" id="SSF53474">
    <property type="entry name" value="alpha/beta-Hydrolases"/>
    <property type="match status" value="1"/>
</dbReference>
<dbReference type="PANTHER" id="PTHR43798:SF31">
    <property type="entry name" value="AB HYDROLASE SUPERFAMILY PROTEIN YCLE"/>
    <property type="match status" value="1"/>
</dbReference>